<dbReference type="Pfam" id="PF00892">
    <property type="entry name" value="EamA"/>
    <property type="match status" value="1"/>
</dbReference>
<keyword evidence="4 6" id="KW-1133">Transmembrane helix</keyword>
<evidence type="ECO:0000259" key="8">
    <source>
        <dbReference type="Pfam" id="PF00892"/>
    </source>
</evidence>
<name>A0A8X8DAX0_POPTO</name>
<feature type="compositionally biased region" description="Basic and acidic residues" evidence="7">
    <location>
        <begin position="319"/>
        <end position="331"/>
    </location>
</feature>
<keyword evidence="3 6" id="KW-0812">Transmembrane</keyword>
<evidence type="ECO:0000256" key="7">
    <source>
        <dbReference type="SAM" id="MobiDB-lite"/>
    </source>
</evidence>
<proteinExistence type="inferred from homology"/>
<gene>
    <name evidence="9" type="ORF">POTOM_010654</name>
</gene>
<evidence type="ECO:0000256" key="6">
    <source>
        <dbReference type="RuleBase" id="RU363077"/>
    </source>
</evidence>
<feature type="region of interest" description="Disordered" evidence="7">
    <location>
        <begin position="319"/>
        <end position="343"/>
    </location>
</feature>
<comment type="caution">
    <text evidence="9">The sequence shown here is derived from an EMBL/GenBank/DDBJ whole genome shotgun (WGS) entry which is preliminary data.</text>
</comment>
<dbReference type="InterPro" id="IPR000620">
    <property type="entry name" value="EamA_dom"/>
</dbReference>
<dbReference type="AlphaFoldDB" id="A0A8X8DAX0"/>
<evidence type="ECO:0000313" key="9">
    <source>
        <dbReference type="EMBL" id="KAG6784940.1"/>
    </source>
</evidence>
<comment type="subcellular location">
    <subcellularLocation>
        <location evidence="1 6">Membrane</location>
        <topology evidence="1 6">Multi-pass membrane protein</topology>
    </subcellularLocation>
</comment>
<feature type="transmembrane region" description="Helical" evidence="6">
    <location>
        <begin position="39"/>
        <end position="59"/>
    </location>
</feature>
<accession>A0A8X8DAX0</accession>
<dbReference type="EMBL" id="JAAWWB010000004">
    <property type="protein sequence ID" value="KAG6784940.1"/>
    <property type="molecule type" value="Genomic_DNA"/>
</dbReference>
<dbReference type="GO" id="GO:0022857">
    <property type="term" value="F:transmembrane transporter activity"/>
    <property type="evidence" value="ECO:0007669"/>
    <property type="project" value="InterPro"/>
</dbReference>
<evidence type="ECO:0000313" key="10">
    <source>
        <dbReference type="Proteomes" id="UP000886885"/>
    </source>
</evidence>
<dbReference type="PANTHER" id="PTHR31218">
    <property type="entry name" value="WAT1-RELATED PROTEIN"/>
    <property type="match status" value="1"/>
</dbReference>
<sequence>MSDGGQWKPVVGMVVVNFAFAIVNVLFKKILDQGTNSMVIATYRLSTSAIFLAPVSYYWERLTLTQYLFLKGLEYISATFACAFLNTVPVNTFILALIFGIEKASMTSKAGRTKVLGALICMGGAVLLIFYKGIPLTNSHSIAATTDILNHADTMISGKKRQRWVVGSILSLAGCFMWSMWFLIQAKISKSYPFQYSSTALMSSLGAVQSAILSLSIERNLSMWILRTKLEILSVLYAGIIGSGLCYAGLSWCVKRRGPVFTSAFTPFTQIFAAMFDFSILHEQIYLGSVLGSVLVILGLYTLLWGKSIEAGDCGEKQAHLPGEEEHRDGEAQMPATISRSNP</sequence>
<evidence type="ECO:0000256" key="3">
    <source>
        <dbReference type="ARBA" id="ARBA00022692"/>
    </source>
</evidence>
<feature type="transmembrane region" description="Helical" evidence="6">
    <location>
        <begin position="6"/>
        <end position="27"/>
    </location>
</feature>
<keyword evidence="5 6" id="KW-0472">Membrane</keyword>
<keyword evidence="10" id="KW-1185">Reference proteome</keyword>
<protein>
    <recommendedName>
        <fullName evidence="6">WAT1-related protein</fullName>
    </recommendedName>
</protein>
<evidence type="ECO:0000256" key="1">
    <source>
        <dbReference type="ARBA" id="ARBA00004141"/>
    </source>
</evidence>
<feature type="transmembrane region" description="Helical" evidence="6">
    <location>
        <begin position="75"/>
        <end position="101"/>
    </location>
</feature>
<comment type="similarity">
    <text evidence="2 6">Belongs to the drug/metabolite transporter (DMT) superfamily. Plant drug/metabolite exporter (P-DME) (TC 2.A.7.4) family.</text>
</comment>
<feature type="transmembrane region" description="Helical" evidence="6">
    <location>
        <begin position="164"/>
        <end position="184"/>
    </location>
</feature>
<evidence type="ECO:0000256" key="2">
    <source>
        <dbReference type="ARBA" id="ARBA00007635"/>
    </source>
</evidence>
<feature type="transmembrane region" description="Helical" evidence="6">
    <location>
        <begin position="232"/>
        <end position="253"/>
    </location>
</feature>
<dbReference type="InterPro" id="IPR030184">
    <property type="entry name" value="WAT1-related"/>
</dbReference>
<dbReference type="GO" id="GO:0016020">
    <property type="term" value="C:membrane"/>
    <property type="evidence" value="ECO:0007669"/>
    <property type="project" value="UniProtKB-SubCell"/>
</dbReference>
<feature type="domain" description="EamA" evidence="8">
    <location>
        <begin position="167"/>
        <end position="304"/>
    </location>
</feature>
<reference evidence="9" key="1">
    <citation type="journal article" date="2020" name="bioRxiv">
        <title>Hybrid origin of Populus tomentosa Carr. identified through genome sequencing and phylogenomic analysis.</title>
        <authorList>
            <person name="An X."/>
            <person name="Gao K."/>
            <person name="Chen Z."/>
            <person name="Li J."/>
            <person name="Yang X."/>
            <person name="Yang X."/>
            <person name="Zhou J."/>
            <person name="Guo T."/>
            <person name="Zhao T."/>
            <person name="Huang S."/>
            <person name="Miao D."/>
            <person name="Khan W.U."/>
            <person name="Rao P."/>
            <person name="Ye M."/>
            <person name="Lei B."/>
            <person name="Liao W."/>
            <person name="Wang J."/>
            <person name="Ji L."/>
            <person name="Li Y."/>
            <person name="Guo B."/>
            <person name="Mustafa N.S."/>
            <person name="Li S."/>
            <person name="Yun Q."/>
            <person name="Keller S.R."/>
            <person name="Mao J."/>
            <person name="Zhang R."/>
            <person name="Strauss S.H."/>
        </authorList>
    </citation>
    <scope>NUCLEOTIDE SEQUENCE</scope>
    <source>
        <strain evidence="9">GM15</strain>
        <tissue evidence="9">Leaf</tissue>
    </source>
</reference>
<feature type="transmembrane region" description="Helical" evidence="6">
    <location>
        <begin position="260"/>
        <end position="279"/>
    </location>
</feature>
<dbReference type="OrthoDB" id="1728340at2759"/>
<feature type="transmembrane region" description="Helical" evidence="6">
    <location>
        <begin position="196"/>
        <end position="217"/>
    </location>
</feature>
<feature type="transmembrane region" description="Helical" evidence="6">
    <location>
        <begin position="285"/>
        <end position="304"/>
    </location>
</feature>
<dbReference type="Proteomes" id="UP000886885">
    <property type="component" value="Chromosome 2D"/>
</dbReference>
<evidence type="ECO:0000256" key="4">
    <source>
        <dbReference type="ARBA" id="ARBA00022989"/>
    </source>
</evidence>
<organism evidence="9 10">
    <name type="scientific">Populus tomentosa</name>
    <name type="common">Chinese white poplar</name>
    <dbReference type="NCBI Taxonomy" id="118781"/>
    <lineage>
        <taxon>Eukaryota</taxon>
        <taxon>Viridiplantae</taxon>
        <taxon>Streptophyta</taxon>
        <taxon>Embryophyta</taxon>
        <taxon>Tracheophyta</taxon>
        <taxon>Spermatophyta</taxon>
        <taxon>Magnoliopsida</taxon>
        <taxon>eudicotyledons</taxon>
        <taxon>Gunneridae</taxon>
        <taxon>Pentapetalae</taxon>
        <taxon>rosids</taxon>
        <taxon>fabids</taxon>
        <taxon>Malpighiales</taxon>
        <taxon>Salicaceae</taxon>
        <taxon>Saliceae</taxon>
        <taxon>Populus</taxon>
    </lineage>
</organism>
<feature type="transmembrane region" description="Helical" evidence="6">
    <location>
        <begin position="113"/>
        <end position="131"/>
    </location>
</feature>
<evidence type="ECO:0000256" key="5">
    <source>
        <dbReference type="ARBA" id="ARBA00023136"/>
    </source>
</evidence>